<evidence type="ECO:0000256" key="1">
    <source>
        <dbReference type="ARBA" id="ARBA00000086"/>
    </source>
</evidence>
<dbReference type="GO" id="GO:0032993">
    <property type="term" value="C:protein-DNA complex"/>
    <property type="evidence" value="ECO:0007669"/>
    <property type="project" value="TreeGrafter"/>
</dbReference>
<dbReference type="InterPro" id="IPR011257">
    <property type="entry name" value="DNA_glycosylase"/>
</dbReference>
<dbReference type="SUPFAM" id="SSF48150">
    <property type="entry name" value="DNA-glycosylase"/>
    <property type="match status" value="1"/>
</dbReference>
<keyword evidence="4" id="KW-0234">DNA repair</keyword>
<dbReference type="GO" id="GO:0006285">
    <property type="term" value="P:base-excision repair, AP site formation"/>
    <property type="evidence" value="ECO:0007669"/>
    <property type="project" value="TreeGrafter"/>
</dbReference>
<dbReference type="EC" id="3.2.2.21" evidence="2"/>
<evidence type="ECO:0000259" key="5">
    <source>
        <dbReference type="SMART" id="SM00478"/>
    </source>
</evidence>
<proteinExistence type="predicted"/>
<reference evidence="6" key="1">
    <citation type="journal article" date="2013" name="Sci. Rep.">
        <title>Metagenomics uncovers a new group of low GC and ultra-small marine Actinobacteria.</title>
        <authorList>
            <person name="Ghai R."/>
            <person name="Mizuno C.M."/>
            <person name="Picazo A."/>
            <person name="Camacho A."/>
            <person name="Rodriguez-Valera F."/>
        </authorList>
    </citation>
    <scope>NUCLEOTIDE SEQUENCE</scope>
</reference>
<dbReference type="InterPro" id="IPR003265">
    <property type="entry name" value="HhH-GPD_domain"/>
</dbReference>
<dbReference type="AlphaFoldDB" id="S5DJ73"/>
<dbReference type="GO" id="GO:0005737">
    <property type="term" value="C:cytoplasm"/>
    <property type="evidence" value="ECO:0007669"/>
    <property type="project" value="TreeGrafter"/>
</dbReference>
<evidence type="ECO:0000256" key="2">
    <source>
        <dbReference type="ARBA" id="ARBA00012000"/>
    </source>
</evidence>
<dbReference type="GO" id="GO:0006307">
    <property type="term" value="P:DNA alkylation repair"/>
    <property type="evidence" value="ECO:0007669"/>
    <property type="project" value="TreeGrafter"/>
</dbReference>
<name>S5DJ73_9ACTN</name>
<feature type="domain" description="HhH-GPD" evidence="5">
    <location>
        <begin position="47"/>
        <end position="199"/>
    </location>
</feature>
<dbReference type="Pfam" id="PF00730">
    <property type="entry name" value="HhH-GPD"/>
    <property type="match status" value="1"/>
</dbReference>
<dbReference type="Gene3D" id="1.10.340.30">
    <property type="entry name" value="Hypothetical protein, domain 2"/>
    <property type="match status" value="1"/>
</dbReference>
<dbReference type="PANTHER" id="PTHR43003">
    <property type="entry name" value="DNA-3-METHYLADENINE GLYCOSYLASE"/>
    <property type="match status" value="1"/>
</dbReference>
<keyword evidence="3" id="KW-0227">DNA damage</keyword>
<comment type="catalytic activity">
    <reaction evidence="1">
        <text>Hydrolysis of alkylated DNA, releasing 3-methyladenine, 3-methylguanine, 7-methylguanine and 7-methyladenine.</text>
        <dbReference type="EC" id="3.2.2.21"/>
    </reaction>
</comment>
<dbReference type="Gene3D" id="1.10.1670.40">
    <property type="match status" value="1"/>
</dbReference>
<organism evidence="6">
    <name type="scientific">Candidatus Actinomarina minuta</name>
    <dbReference type="NCBI Taxonomy" id="1389454"/>
    <lineage>
        <taxon>Bacteria</taxon>
        <taxon>Bacillati</taxon>
        <taxon>Actinomycetota</taxon>
        <taxon>Actinomycetes</taxon>
        <taxon>Candidatus Actinomarinidae</taxon>
        <taxon>Candidatus Actinomarinales</taxon>
        <taxon>Candidatus Actinomarineae</taxon>
        <taxon>Candidatus Actinomarinaceae</taxon>
        <taxon>Candidatus Actinomarina</taxon>
    </lineage>
</organism>
<evidence type="ECO:0000256" key="3">
    <source>
        <dbReference type="ARBA" id="ARBA00022763"/>
    </source>
</evidence>
<dbReference type="CDD" id="cd00056">
    <property type="entry name" value="ENDO3c"/>
    <property type="match status" value="1"/>
</dbReference>
<evidence type="ECO:0000313" key="6">
    <source>
        <dbReference type="EMBL" id="AGQ18744.1"/>
    </source>
</evidence>
<dbReference type="GO" id="GO:0008725">
    <property type="term" value="F:DNA-3-methyladenine glycosylase activity"/>
    <property type="evidence" value="ECO:0007669"/>
    <property type="project" value="TreeGrafter"/>
</dbReference>
<dbReference type="PANTHER" id="PTHR43003:SF5">
    <property type="entry name" value="DNA-3-METHYLADENINE GLYCOSYLASE"/>
    <property type="match status" value="1"/>
</dbReference>
<evidence type="ECO:0000256" key="4">
    <source>
        <dbReference type="ARBA" id="ARBA00023204"/>
    </source>
</evidence>
<dbReference type="GO" id="GO:0043916">
    <property type="term" value="F:DNA-7-methylguanine glycosylase activity"/>
    <property type="evidence" value="ECO:0007669"/>
    <property type="project" value="TreeGrafter"/>
</dbReference>
<dbReference type="EMBL" id="KC811111">
    <property type="protein sequence ID" value="AGQ18744.1"/>
    <property type="molecule type" value="Genomic_DNA"/>
</dbReference>
<sequence>MNFNYSKEEEFLIRNDKILSKVITTNGHINFSNKKTDPFDALVGIIISQFISTHAANSIKRKILQKFNEKNFKIKNFKNLNVLEIKKLGLSLNKAKSIQAVIYWVENSSTFKTFYDLDQATREKELLKIFGIGQWSAEMFEMFCIRNKNVFSYGDAALRQAMNQLKMVSESASKVEYEEYATKWSPYKTHACLHLWQMVES</sequence>
<accession>S5DJ73</accession>
<dbReference type="InterPro" id="IPR051912">
    <property type="entry name" value="Alkylbase_DNA_Glycosylase/TA"/>
</dbReference>
<dbReference type="SMART" id="SM00478">
    <property type="entry name" value="ENDO3c"/>
    <property type="match status" value="1"/>
</dbReference>
<protein>
    <recommendedName>
        <fullName evidence="2">DNA-3-methyladenine glycosylase II</fullName>
        <ecNumber evidence="2">3.2.2.21</ecNumber>
    </recommendedName>
</protein>
<dbReference type="GO" id="GO:0032131">
    <property type="term" value="F:alkylated DNA binding"/>
    <property type="evidence" value="ECO:0007669"/>
    <property type="project" value="TreeGrafter"/>
</dbReference>